<dbReference type="SUPFAM" id="SSF52172">
    <property type="entry name" value="CheY-like"/>
    <property type="match status" value="1"/>
</dbReference>
<dbReference type="GO" id="GO:0000156">
    <property type="term" value="F:phosphorelay response regulator activity"/>
    <property type="evidence" value="ECO:0007669"/>
    <property type="project" value="TreeGrafter"/>
</dbReference>
<evidence type="ECO:0000313" key="6">
    <source>
        <dbReference type="Proteomes" id="UP000886841"/>
    </source>
</evidence>
<evidence type="ECO:0000313" key="5">
    <source>
        <dbReference type="EMBL" id="HIR93469.1"/>
    </source>
</evidence>
<dbReference type="PROSITE" id="PS50110">
    <property type="entry name" value="RESPONSE_REGULATORY"/>
    <property type="match status" value="1"/>
</dbReference>
<comment type="caution">
    <text evidence="5">The sequence shown here is derived from an EMBL/GenBank/DDBJ whole genome shotgun (WGS) entry which is preliminary data.</text>
</comment>
<dbReference type="InterPro" id="IPR013972">
    <property type="entry name" value="YcbB"/>
</dbReference>
<name>A0A9D1EKX1_9FIRM</name>
<dbReference type="SMART" id="SM00448">
    <property type="entry name" value="REC"/>
    <property type="match status" value="1"/>
</dbReference>
<sequence length="289" mass="32697">MKPTILIVDDDRNIQKMLEMFIRHEQLGTILGFQDSGSDAAEQILLCQPDIVLLDLLLPGKDGIGVLDEIIQGGYRGKVIMISQVDDARMMEKAYQRGIMFYINKPLNAIEVISVISNVGKLVNLQKSMDTIQGALLGIQAPDPGRDRALQGKFQKICSDLGILGAKGIDDLKKVIFTVLDKQRNEETYQMKEIYQQAALELYGTQQADQNKKALEQRIRRIILKALDNVAHMGAEDYYDPVFADYANLLFDFGQVRMKMRHLKEPGTDYGRINSKKFVEGILLRMQED</sequence>
<evidence type="ECO:0000256" key="2">
    <source>
        <dbReference type="ARBA" id="ARBA00024867"/>
    </source>
</evidence>
<reference evidence="5" key="1">
    <citation type="submission" date="2020-10" db="EMBL/GenBank/DDBJ databases">
        <authorList>
            <person name="Gilroy R."/>
        </authorList>
    </citation>
    <scope>NUCLEOTIDE SEQUENCE</scope>
    <source>
        <strain evidence="5">ChiSxjej1B13-7041</strain>
    </source>
</reference>
<comment type="function">
    <text evidence="2">May play the central regulatory role in sporulation. It may be an element of the effector pathway responsible for the activation of sporulation genes in response to nutritional stress. Spo0A may act in concert with spo0H (a sigma factor) to control the expression of some genes that are critical to the sporulation process.</text>
</comment>
<keyword evidence="3" id="KW-0597">Phosphoprotein</keyword>
<feature type="domain" description="Response regulatory" evidence="4">
    <location>
        <begin position="4"/>
        <end position="120"/>
    </location>
</feature>
<dbReference type="EMBL" id="DVHU01000078">
    <property type="protein sequence ID" value="HIR93469.1"/>
    <property type="molecule type" value="Genomic_DNA"/>
</dbReference>
<reference evidence="5" key="2">
    <citation type="journal article" date="2021" name="PeerJ">
        <title>Extensive microbial diversity within the chicken gut microbiome revealed by metagenomics and culture.</title>
        <authorList>
            <person name="Gilroy R."/>
            <person name="Ravi A."/>
            <person name="Getino M."/>
            <person name="Pursley I."/>
            <person name="Horton D.L."/>
            <person name="Alikhan N.F."/>
            <person name="Baker D."/>
            <person name="Gharbi K."/>
            <person name="Hall N."/>
            <person name="Watson M."/>
            <person name="Adriaenssens E.M."/>
            <person name="Foster-Nyarko E."/>
            <person name="Jarju S."/>
            <person name="Secka A."/>
            <person name="Antonio M."/>
            <person name="Oren A."/>
            <person name="Chaudhuri R.R."/>
            <person name="La Ragione R."/>
            <person name="Hildebrand F."/>
            <person name="Pallen M.J."/>
        </authorList>
    </citation>
    <scope>NUCLEOTIDE SEQUENCE</scope>
    <source>
        <strain evidence="5">ChiSxjej1B13-7041</strain>
    </source>
</reference>
<gene>
    <name evidence="5" type="ORF">IAB98_08645</name>
</gene>
<evidence type="ECO:0000256" key="1">
    <source>
        <dbReference type="ARBA" id="ARBA00018672"/>
    </source>
</evidence>
<dbReference type="InterPro" id="IPR051271">
    <property type="entry name" value="2C-system_Tx_regulators"/>
</dbReference>
<dbReference type="Pfam" id="PF08664">
    <property type="entry name" value="YcbB"/>
    <property type="match status" value="1"/>
</dbReference>
<evidence type="ECO:0000259" key="4">
    <source>
        <dbReference type="PROSITE" id="PS50110"/>
    </source>
</evidence>
<dbReference type="InterPro" id="IPR011006">
    <property type="entry name" value="CheY-like_superfamily"/>
</dbReference>
<accession>A0A9D1EKX1</accession>
<dbReference type="PANTHER" id="PTHR45526:SF1">
    <property type="entry name" value="TRANSCRIPTIONAL REGULATORY PROTEIN DCUR-RELATED"/>
    <property type="match status" value="1"/>
</dbReference>
<dbReference type="Pfam" id="PF00072">
    <property type="entry name" value="Response_reg"/>
    <property type="match status" value="1"/>
</dbReference>
<feature type="modified residue" description="4-aspartylphosphate" evidence="3">
    <location>
        <position position="55"/>
    </location>
</feature>
<dbReference type="Proteomes" id="UP000886841">
    <property type="component" value="Unassembled WGS sequence"/>
</dbReference>
<evidence type="ECO:0000256" key="3">
    <source>
        <dbReference type="PROSITE-ProRule" id="PRU00169"/>
    </source>
</evidence>
<dbReference type="Gene3D" id="3.40.50.2300">
    <property type="match status" value="1"/>
</dbReference>
<dbReference type="InterPro" id="IPR001789">
    <property type="entry name" value="Sig_transdc_resp-reg_receiver"/>
</dbReference>
<organism evidence="5 6">
    <name type="scientific">Candidatus Egerieimonas intestinavium</name>
    <dbReference type="NCBI Taxonomy" id="2840777"/>
    <lineage>
        <taxon>Bacteria</taxon>
        <taxon>Bacillati</taxon>
        <taxon>Bacillota</taxon>
        <taxon>Clostridia</taxon>
        <taxon>Lachnospirales</taxon>
        <taxon>Lachnospiraceae</taxon>
        <taxon>Lachnospiraceae incertae sedis</taxon>
        <taxon>Candidatus Egerieimonas</taxon>
    </lineage>
</organism>
<dbReference type="AlphaFoldDB" id="A0A9D1EKX1"/>
<protein>
    <recommendedName>
        <fullName evidence="1">Stage 0 sporulation protein A homolog</fullName>
    </recommendedName>
</protein>
<proteinExistence type="predicted"/>
<dbReference type="PANTHER" id="PTHR45526">
    <property type="entry name" value="TRANSCRIPTIONAL REGULATORY PROTEIN DPIA"/>
    <property type="match status" value="1"/>
</dbReference>